<name>A0ABR3GXL5_9PEZI</name>
<keyword evidence="1" id="KW-0175">Coiled coil</keyword>
<feature type="coiled-coil region" evidence="1">
    <location>
        <begin position="270"/>
        <end position="297"/>
    </location>
</feature>
<evidence type="ECO:0000313" key="4">
    <source>
        <dbReference type="Proteomes" id="UP001447188"/>
    </source>
</evidence>
<feature type="coiled-coil region" evidence="1">
    <location>
        <begin position="134"/>
        <end position="227"/>
    </location>
</feature>
<evidence type="ECO:0000256" key="2">
    <source>
        <dbReference type="SAM" id="MobiDB-lite"/>
    </source>
</evidence>
<feature type="compositionally biased region" description="Basic residues" evidence="2">
    <location>
        <begin position="338"/>
        <end position="347"/>
    </location>
</feature>
<proteinExistence type="predicted"/>
<keyword evidence="4" id="KW-1185">Reference proteome</keyword>
<feature type="region of interest" description="Disordered" evidence="2">
    <location>
        <begin position="597"/>
        <end position="627"/>
    </location>
</feature>
<feature type="compositionally biased region" description="Low complexity" evidence="2">
    <location>
        <begin position="616"/>
        <end position="625"/>
    </location>
</feature>
<feature type="region of interest" description="Disordered" evidence="2">
    <location>
        <begin position="402"/>
        <end position="438"/>
    </location>
</feature>
<dbReference type="EMBL" id="JBBBZM010000003">
    <property type="protein sequence ID" value="KAL0640540.1"/>
    <property type="molecule type" value="Genomic_DNA"/>
</dbReference>
<gene>
    <name evidence="3" type="ORF">Q9L58_000511</name>
</gene>
<evidence type="ECO:0000313" key="3">
    <source>
        <dbReference type="EMBL" id="KAL0640540.1"/>
    </source>
</evidence>
<sequence length="661" mass="72065">MSYSDDEDQPSLESLTQNLSQKRCSTTFLNGRETECCCGRADCSFTRRTQVMFAELEKDVQTAATLGHALLRRHESSMIEADRDRENMSHSISALELKISELEFANSHTTEANKGLLGTLEDANIDMCMSESRIRELQEELDVVHEELARISATAARTEVLEAQLAVLEAEQEELRNTVTTTKEDKRSAVIRWKKAERTLNELEQQIERIEVENKLEKARSQNLLDRLEQKRVVDPKTGQSSPTALQDRTQLSRFMKEILAENGHLQIGITELRDMLMASQEEVNRLREQLQEIGVQRIDRDRSPLSQELGRSPSTQTIVHHHHYHAPTKDKGASKPAIRRPKKRRVPVGGESFLPLEHTGGSPPSALSKRWSIGSRATASSGLTSPVSTFHEPSIFDNAFAGQESSRPSSADSNYRAPLVQPKRSSTSSSKYARRSDSSFGIPPFSILHTTEEVPSDHDYSHPSSPTIPIPTTKLRRAASHESMLSIMDLNLTTTSFPVSPALSSSTSTASQGKLQRTHTFAASVTPNHAQASVSPGMGIRVPSYGSNSSAYSRLLGLHQDGAAGSSPPVQKGALSSTLGVGTGWFWRWGGGPAPEATQKLAGDERGGGSGGSVSGSETGRSSRMGGRIASGLSGLSVLAGYVDEDLLKESLGEVQVMLG</sequence>
<evidence type="ECO:0000256" key="1">
    <source>
        <dbReference type="SAM" id="Coils"/>
    </source>
</evidence>
<protein>
    <submittedName>
        <fullName evidence="3">Uncharacterized protein</fullName>
    </submittedName>
</protein>
<dbReference type="Proteomes" id="UP001447188">
    <property type="component" value="Unassembled WGS sequence"/>
</dbReference>
<feature type="compositionally biased region" description="Polar residues" evidence="2">
    <location>
        <begin position="404"/>
        <end position="414"/>
    </location>
</feature>
<reference evidence="3 4" key="1">
    <citation type="submission" date="2024-02" db="EMBL/GenBank/DDBJ databases">
        <title>Discinaceae phylogenomics.</title>
        <authorList>
            <person name="Dirks A.C."/>
            <person name="James T.Y."/>
        </authorList>
    </citation>
    <scope>NUCLEOTIDE SEQUENCE [LARGE SCALE GENOMIC DNA]</scope>
    <source>
        <strain evidence="3 4">ACD0624</strain>
    </source>
</reference>
<organism evidence="3 4">
    <name type="scientific">Discina gigas</name>
    <dbReference type="NCBI Taxonomy" id="1032678"/>
    <lineage>
        <taxon>Eukaryota</taxon>
        <taxon>Fungi</taxon>
        <taxon>Dikarya</taxon>
        <taxon>Ascomycota</taxon>
        <taxon>Pezizomycotina</taxon>
        <taxon>Pezizomycetes</taxon>
        <taxon>Pezizales</taxon>
        <taxon>Discinaceae</taxon>
        <taxon>Discina</taxon>
    </lineage>
</organism>
<accession>A0ABR3GXL5</accession>
<feature type="region of interest" description="Disordered" evidence="2">
    <location>
        <begin position="298"/>
        <end position="370"/>
    </location>
</feature>
<comment type="caution">
    <text evidence="3">The sequence shown here is derived from an EMBL/GenBank/DDBJ whole genome shotgun (WGS) entry which is preliminary data.</text>
</comment>